<evidence type="ECO:0000313" key="3">
    <source>
        <dbReference type="EMBL" id="NUZ05214.1"/>
    </source>
</evidence>
<feature type="compositionally biased region" description="Pro residues" evidence="1">
    <location>
        <begin position="216"/>
        <end position="229"/>
    </location>
</feature>
<organism evidence="3 4">
    <name type="scientific">Piscinibacter koreensis</name>
    <dbReference type="NCBI Taxonomy" id="2742824"/>
    <lineage>
        <taxon>Bacteria</taxon>
        <taxon>Pseudomonadati</taxon>
        <taxon>Pseudomonadota</taxon>
        <taxon>Betaproteobacteria</taxon>
        <taxon>Burkholderiales</taxon>
        <taxon>Sphaerotilaceae</taxon>
        <taxon>Piscinibacter</taxon>
    </lineage>
</organism>
<keyword evidence="4" id="KW-1185">Reference proteome</keyword>
<dbReference type="AlphaFoldDB" id="A0A7Y6NLB3"/>
<keyword evidence="2" id="KW-0732">Signal</keyword>
<accession>A0A7Y6NLB3</accession>
<feature type="chain" id="PRO_5031515991" evidence="2">
    <location>
        <begin position="26"/>
        <end position="273"/>
    </location>
</feature>
<dbReference type="Proteomes" id="UP000529637">
    <property type="component" value="Unassembled WGS sequence"/>
</dbReference>
<feature type="signal peptide" evidence="2">
    <location>
        <begin position="1"/>
        <end position="25"/>
    </location>
</feature>
<name>A0A7Y6NLB3_9BURK</name>
<feature type="compositionally biased region" description="Low complexity" evidence="1">
    <location>
        <begin position="230"/>
        <end position="256"/>
    </location>
</feature>
<dbReference type="RefSeq" id="WP_176066893.1">
    <property type="nucleotide sequence ID" value="NZ_JABWMJ010000002.1"/>
</dbReference>
<feature type="region of interest" description="Disordered" evidence="1">
    <location>
        <begin position="211"/>
        <end position="256"/>
    </location>
</feature>
<sequence length="273" mass="27083">MIRSIHTLSAAVALAFGLAALPAVSATASTKSAKPATKSAAAKPGNGDAKAGNGDAKASAKSARGARKTVAAAPAAPVIPDATPEQVAAAEMVYYGRYECEFDQTVQIGKSTKNAAYVDVMAGKSQWLMKPVLSSTGAIRLEDVRGETLMVQIASKSMLLNVKTARRIVDECISPSQRALIDAAKAAKAAELAGAKAETGATQPAAAPALLVAPGSLPPPDARPAPIAPATPASGASPMRPAAATSVSPVSTSAAPAADVTTAAALPAAPAVK</sequence>
<dbReference type="EMBL" id="JABWMJ010000002">
    <property type="protein sequence ID" value="NUZ05214.1"/>
    <property type="molecule type" value="Genomic_DNA"/>
</dbReference>
<gene>
    <name evidence="3" type="ORF">HQN59_05505</name>
</gene>
<proteinExistence type="predicted"/>
<feature type="region of interest" description="Disordered" evidence="1">
    <location>
        <begin position="32"/>
        <end position="62"/>
    </location>
</feature>
<evidence type="ECO:0000256" key="1">
    <source>
        <dbReference type="SAM" id="MobiDB-lite"/>
    </source>
</evidence>
<reference evidence="3 4" key="1">
    <citation type="submission" date="2020-06" db="EMBL/GenBank/DDBJ databases">
        <title>Schlegella sp. ID0723 isolated from air conditioner.</title>
        <authorList>
            <person name="Kim D.Y."/>
            <person name="Kim D.-U."/>
        </authorList>
    </citation>
    <scope>NUCLEOTIDE SEQUENCE [LARGE SCALE GENOMIC DNA]</scope>
    <source>
        <strain evidence="3 4">ID0723</strain>
    </source>
</reference>
<evidence type="ECO:0000313" key="4">
    <source>
        <dbReference type="Proteomes" id="UP000529637"/>
    </source>
</evidence>
<protein>
    <submittedName>
        <fullName evidence="3">Uncharacterized protein</fullName>
    </submittedName>
</protein>
<comment type="caution">
    <text evidence="3">The sequence shown here is derived from an EMBL/GenBank/DDBJ whole genome shotgun (WGS) entry which is preliminary data.</text>
</comment>
<evidence type="ECO:0000256" key="2">
    <source>
        <dbReference type="SAM" id="SignalP"/>
    </source>
</evidence>